<comment type="subcellular location">
    <subcellularLocation>
        <location evidence="6">Cell membrane</location>
        <topology evidence="6">Multi-pass membrane protein</topology>
    </subcellularLocation>
    <subcellularLocation>
        <location evidence="1">Membrane</location>
        <topology evidence="1">Multi-pass membrane protein</topology>
    </subcellularLocation>
</comment>
<feature type="transmembrane region" description="Helical" evidence="6">
    <location>
        <begin position="12"/>
        <end position="33"/>
    </location>
</feature>
<dbReference type="Proteomes" id="UP001519308">
    <property type="component" value="Unassembled WGS sequence"/>
</dbReference>
<dbReference type="HAMAP" id="MF_02079">
    <property type="entry name" value="PGT_RodA"/>
    <property type="match status" value="1"/>
</dbReference>
<feature type="transmembrane region" description="Helical" evidence="6">
    <location>
        <begin position="346"/>
        <end position="366"/>
    </location>
</feature>
<evidence type="ECO:0000313" key="8">
    <source>
        <dbReference type="Proteomes" id="UP001519308"/>
    </source>
</evidence>
<feature type="transmembrane region" description="Helical" evidence="6">
    <location>
        <begin position="77"/>
        <end position="95"/>
    </location>
</feature>
<dbReference type="EMBL" id="JAGGLL010000001">
    <property type="protein sequence ID" value="MBP2020457.1"/>
    <property type="molecule type" value="Genomic_DNA"/>
</dbReference>
<dbReference type="EC" id="2.4.99.28" evidence="6"/>
<comment type="similarity">
    <text evidence="6">Belongs to the SEDS family. MrdB/RodA subfamily.</text>
</comment>
<keyword evidence="3 6" id="KW-0133">Cell shape</keyword>
<feature type="transmembrane region" description="Helical" evidence="6">
    <location>
        <begin position="187"/>
        <end position="205"/>
    </location>
</feature>
<keyword evidence="6" id="KW-0573">Peptidoglycan synthesis</keyword>
<keyword evidence="8" id="KW-1185">Reference proteome</keyword>
<evidence type="ECO:0000256" key="3">
    <source>
        <dbReference type="ARBA" id="ARBA00022960"/>
    </source>
</evidence>
<keyword evidence="4 6" id="KW-1133">Transmembrane helix</keyword>
<evidence type="ECO:0000256" key="5">
    <source>
        <dbReference type="ARBA" id="ARBA00023136"/>
    </source>
</evidence>
<feature type="transmembrane region" description="Helical" evidence="6">
    <location>
        <begin position="45"/>
        <end position="65"/>
    </location>
</feature>
<dbReference type="RefSeq" id="WP_021284640.1">
    <property type="nucleotide sequence ID" value="NZ_JAGGLL010000001.1"/>
</dbReference>
<evidence type="ECO:0000256" key="6">
    <source>
        <dbReference type="HAMAP-Rule" id="MF_02079"/>
    </source>
</evidence>
<comment type="catalytic activity">
    <reaction evidence="6">
        <text>[GlcNAc-(1-&gt;4)-Mur2Ac(oyl-L-Ala-gamma-D-Glu-L-Lys-D-Ala-D-Ala)](n)-di-trans,octa-cis-undecaprenyl diphosphate + beta-D-GlcNAc-(1-&gt;4)-Mur2Ac(oyl-L-Ala-gamma-D-Glu-L-Lys-D-Ala-D-Ala)-di-trans,octa-cis-undecaprenyl diphosphate = [GlcNAc-(1-&gt;4)-Mur2Ac(oyl-L-Ala-gamma-D-Glu-L-Lys-D-Ala-D-Ala)](n+1)-di-trans,octa-cis-undecaprenyl diphosphate + di-trans,octa-cis-undecaprenyl diphosphate + H(+)</text>
        <dbReference type="Rhea" id="RHEA:23708"/>
        <dbReference type="Rhea" id="RHEA-COMP:9602"/>
        <dbReference type="Rhea" id="RHEA-COMP:9603"/>
        <dbReference type="ChEBI" id="CHEBI:15378"/>
        <dbReference type="ChEBI" id="CHEBI:58405"/>
        <dbReference type="ChEBI" id="CHEBI:60033"/>
        <dbReference type="ChEBI" id="CHEBI:78435"/>
        <dbReference type="EC" id="2.4.99.28"/>
    </reaction>
</comment>
<keyword evidence="2 6" id="KW-0812">Transmembrane</keyword>
<dbReference type="InterPro" id="IPR001182">
    <property type="entry name" value="FtsW/RodA"/>
</dbReference>
<feature type="transmembrane region" description="Helical" evidence="6">
    <location>
        <begin position="164"/>
        <end position="180"/>
    </location>
</feature>
<keyword evidence="6" id="KW-1003">Cell membrane</keyword>
<dbReference type="Pfam" id="PF01098">
    <property type="entry name" value="FTSW_RODA_SPOVE"/>
    <property type="match status" value="1"/>
</dbReference>
<sequence>MLKKLKIGRKLLRELDFVVIILIILLVAFSTINVHSATHLRYGNYYLKSQLIGLVVGLILGYLVLIPDYSIVKDYAVVIYMFGVFLLILNCLPMFQVTVNGASSWIKIGPITMQPSEFAKIGIIMMLAKELDDMEGKINDFKNFFKLTAYAGFPMLLIVTQPDMGMTMVCFFIVLGIYFTSGLNLKAILGIILATIISVAMFWNSPLMQPHWKSRLTSFINPGADPLGAGYQLEQSKIAIGSGGVLGKGFMQSTQISGGFIPEDHTDFIFAVVCEEWGLIGAVVLLLLYGILIYRLVRIAQNAKDIFGSVISVGIISTILFSVLQNIGMTIGIMPITGITLPFMSYGRSSMLTAFMCLALVLNVGMRKRKFNF</sequence>
<dbReference type="InterPro" id="IPR011923">
    <property type="entry name" value="RodA/MrdB"/>
</dbReference>
<evidence type="ECO:0000256" key="1">
    <source>
        <dbReference type="ARBA" id="ARBA00004141"/>
    </source>
</evidence>
<organism evidence="7 8">
    <name type="scientific">Clostridium punense</name>
    <dbReference type="NCBI Taxonomy" id="1054297"/>
    <lineage>
        <taxon>Bacteria</taxon>
        <taxon>Bacillati</taxon>
        <taxon>Bacillota</taxon>
        <taxon>Clostridia</taxon>
        <taxon>Eubacteriales</taxon>
        <taxon>Clostridiaceae</taxon>
        <taxon>Clostridium</taxon>
    </lineage>
</organism>
<comment type="function">
    <text evidence="6">Peptidoglycan polymerase that is essential for cell wall elongation.</text>
</comment>
<keyword evidence="6" id="KW-0328">Glycosyltransferase</keyword>
<reference evidence="7 8" key="1">
    <citation type="submission" date="2021-03" db="EMBL/GenBank/DDBJ databases">
        <title>Genomic Encyclopedia of Type Strains, Phase IV (KMG-IV): sequencing the most valuable type-strain genomes for metagenomic binning, comparative biology and taxonomic classification.</title>
        <authorList>
            <person name="Goeker M."/>
        </authorList>
    </citation>
    <scope>NUCLEOTIDE SEQUENCE [LARGE SCALE GENOMIC DNA]</scope>
    <source>
        <strain evidence="7 8">DSM 28650</strain>
    </source>
</reference>
<evidence type="ECO:0000256" key="4">
    <source>
        <dbReference type="ARBA" id="ARBA00022989"/>
    </source>
</evidence>
<proteinExistence type="inferred from homology"/>
<evidence type="ECO:0000256" key="2">
    <source>
        <dbReference type="ARBA" id="ARBA00022692"/>
    </source>
</evidence>
<feature type="transmembrane region" description="Helical" evidence="6">
    <location>
        <begin position="309"/>
        <end position="334"/>
    </location>
</feature>
<keyword evidence="5 6" id="KW-0472">Membrane</keyword>
<comment type="pathway">
    <text evidence="6">Cell wall biogenesis; peptidoglycan biosynthesis.</text>
</comment>
<protein>
    <recommendedName>
        <fullName evidence="6">Peptidoglycan glycosyltransferase RodA</fullName>
        <shortName evidence="6">PGT</shortName>
        <ecNumber evidence="6">2.4.99.28</ecNumber>
    </recommendedName>
    <alternativeName>
        <fullName evidence="6">Cell elongation protein RodA</fullName>
    </alternativeName>
    <alternativeName>
        <fullName evidence="6">Cell wall polymerase</fullName>
    </alternativeName>
    <alternativeName>
        <fullName evidence="6">Peptidoglycan polymerase</fullName>
        <shortName evidence="6">PG polymerase</shortName>
    </alternativeName>
</protein>
<evidence type="ECO:0000313" key="7">
    <source>
        <dbReference type="EMBL" id="MBP2020457.1"/>
    </source>
</evidence>
<keyword evidence="6" id="KW-0961">Cell wall biogenesis/degradation</keyword>
<accession>A0ABS4JY38</accession>
<dbReference type="PANTHER" id="PTHR30474">
    <property type="entry name" value="CELL CYCLE PROTEIN"/>
    <property type="match status" value="1"/>
</dbReference>
<dbReference type="NCBIfam" id="NF037961">
    <property type="entry name" value="RodA_shape"/>
    <property type="match status" value="1"/>
</dbReference>
<name>A0ABS4JY38_9CLOT</name>
<gene>
    <name evidence="6" type="primary">rodA</name>
    <name evidence="7" type="ORF">J2Z44_000238</name>
</gene>
<feature type="transmembrane region" description="Helical" evidence="6">
    <location>
        <begin position="277"/>
        <end position="297"/>
    </location>
</feature>
<dbReference type="NCBIfam" id="TIGR02210">
    <property type="entry name" value="rodA_shape"/>
    <property type="match status" value="1"/>
</dbReference>
<comment type="caution">
    <text evidence="7">The sequence shown here is derived from an EMBL/GenBank/DDBJ whole genome shotgun (WGS) entry which is preliminary data.</text>
</comment>
<dbReference type="PANTHER" id="PTHR30474:SF1">
    <property type="entry name" value="PEPTIDOGLYCAN GLYCOSYLTRANSFERASE MRDB"/>
    <property type="match status" value="1"/>
</dbReference>
<keyword evidence="6" id="KW-0808">Transferase</keyword>